<evidence type="ECO:0000313" key="1">
    <source>
        <dbReference type="EMBL" id="NIJ10524.1"/>
    </source>
</evidence>
<dbReference type="AlphaFoldDB" id="A0A7X5ZPA8"/>
<name>A0A7X5ZPA8_9PSEU</name>
<evidence type="ECO:0000313" key="2">
    <source>
        <dbReference type="Proteomes" id="UP000545493"/>
    </source>
</evidence>
<sequence>MALYYVHARRIDDRPDDQGYYSSGHDLPTFYVDAASPDHALRLAHDVAGNQVANMTRTLVTTYQVDDETQTLHESTRYAPGWNAERVDAGTVEVQYRYSQDGWIIDGSPTAEQDADAVTVFDAHAGVVAALTRTPRGRWRIETSDYAHLKRSHHDARFSTPEDAAHFVAKILSVRLVPVTTWD</sequence>
<dbReference type="RefSeq" id="WP_167166685.1">
    <property type="nucleotide sequence ID" value="NZ_JAAOYM010000001.1"/>
</dbReference>
<reference evidence="1 2" key="1">
    <citation type="submission" date="2020-03" db="EMBL/GenBank/DDBJ databases">
        <title>Sequencing the genomes of 1000 actinobacteria strains.</title>
        <authorList>
            <person name="Klenk H.-P."/>
        </authorList>
    </citation>
    <scope>NUCLEOTIDE SEQUENCE [LARGE SCALE GENOMIC DNA]</scope>
    <source>
        <strain evidence="1 2">DSM 45685</strain>
    </source>
</reference>
<dbReference type="Proteomes" id="UP000545493">
    <property type="component" value="Unassembled WGS sequence"/>
</dbReference>
<proteinExistence type="predicted"/>
<organism evidence="1 2">
    <name type="scientific">Saccharomonospora amisosensis</name>
    <dbReference type="NCBI Taxonomy" id="1128677"/>
    <lineage>
        <taxon>Bacteria</taxon>
        <taxon>Bacillati</taxon>
        <taxon>Actinomycetota</taxon>
        <taxon>Actinomycetes</taxon>
        <taxon>Pseudonocardiales</taxon>
        <taxon>Pseudonocardiaceae</taxon>
        <taxon>Saccharomonospora</taxon>
    </lineage>
</organism>
<comment type="caution">
    <text evidence="1">The sequence shown here is derived from an EMBL/GenBank/DDBJ whole genome shotgun (WGS) entry which is preliminary data.</text>
</comment>
<keyword evidence="2" id="KW-1185">Reference proteome</keyword>
<accession>A0A7X5ZPA8</accession>
<protein>
    <submittedName>
        <fullName evidence="1">Uncharacterized protein</fullName>
    </submittedName>
</protein>
<gene>
    <name evidence="1" type="ORF">FHU38_000868</name>
</gene>
<dbReference type="EMBL" id="JAAOYM010000001">
    <property type="protein sequence ID" value="NIJ10524.1"/>
    <property type="molecule type" value="Genomic_DNA"/>
</dbReference>